<evidence type="ECO:0000313" key="3">
    <source>
        <dbReference type="EMBL" id="MDT0432528.1"/>
    </source>
</evidence>
<evidence type="ECO:0000256" key="1">
    <source>
        <dbReference type="SAM" id="MobiDB-lite"/>
    </source>
</evidence>
<feature type="region of interest" description="Disordered" evidence="1">
    <location>
        <begin position="1"/>
        <end position="22"/>
    </location>
</feature>
<evidence type="ECO:0000313" key="4">
    <source>
        <dbReference type="Proteomes" id="UP001183777"/>
    </source>
</evidence>
<comment type="caution">
    <text evidence="3">The sequence shown here is derived from an EMBL/GenBank/DDBJ whole genome shotgun (WGS) entry which is preliminary data.</text>
</comment>
<keyword evidence="2" id="KW-0812">Transmembrane</keyword>
<keyword evidence="2" id="KW-0472">Membrane</keyword>
<gene>
    <name evidence="3" type="ORF">RM649_33530</name>
</gene>
<dbReference type="Proteomes" id="UP001183777">
    <property type="component" value="Unassembled WGS sequence"/>
</dbReference>
<reference evidence="4" key="1">
    <citation type="submission" date="2023-07" db="EMBL/GenBank/DDBJ databases">
        <title>30 novel species of actinomycetes from the DSMZ collection.</title>
        <authorList>
            <person name="Nouioui I."/>
        </authorList>
    </citation>
    <scope>NUCLEOTIDE SEQUENCE [LARGE SCALE GENOMIC DNA]</scope>
    <source>
        <strain evidence="4">DSM 41770</strain>
    </source>
</reference>
<accession>A0ABU2RW55</accession>
<keyword evidence="2" id="KW-1133">Transmembrane helix</keyword>
<sequence>MDDDGIGTARPSGAPDGRNDRGRPRSVLNTLFVLVAVAGIGLSTWSVVTESADVRARSESRARIDEACGGLVEPDRVLALHGGTDRVELSDRHRVSTDERLSGCTVHRVGDPGTTYGHLVLTLTLHPADPGTDERRVELDGEPFELRRGTDDITAAADRPVPYPLGDGGLGEYETDRATARALCPDGGEISSVEATAAAGYPDPVTPEDRRTLATLARQAAERAAQKRDCAARLPRVPAELPEPKTALGPVAETGGSCAWYGRLVAEQGRGALPDRALAAPAGRASAHDACLLALGEDETRRIWPAYEESAEHARSLHSTLSTLPLWMKAETFVGDGSRGLWTDSPLSDRIDPAAPGKAGGSTWWATSVCDGRPAVHLLQVAYPYDRIVTGDRLEALLHAYAGDAAARRGCTGVAYPEAADFARS</sequence>
<dbReference type="EMBL" id="JAVREX010000024">
    <property type="protein sequence ID" value="MDT0432528.1"/>
    <property type="molecule type" value="Genomic_DNA"/>
</dbReference>
<dbReference type="RefSeq" id="WP_234460037.1">
    <property type="nucleotide sequence ID" value="NZ_JAVREX010000024.1"/>
</dbReference>
<protein>
    <recommendedName>
        <fullName evidence="5">Aromatic ring-opening dioxygenase LigA</fullName>
    </recommendedName>
</protein>
<evidence type="ECO:0008006" key="5">
    <source>
        <dbReference type="Google" id="ProtNLM"/>
    </source>
</evidence>
<proteinExistence type="predicted"/>
<organism evidence="3 4">
    <name type="scientific">Streptomyces salyersiae</name>
    <dbReference type="NCBI Taxonomy" id="3075530"/>
    <lineage>
        <taxon>Bacteria</taxon>
        <taxon>Bacillati</taxon>
        <taxon>Actinomycetota</taxon>
        <taxon>Actinomycetes</taxon>
        <taxon>Kitasatosporales</taxon>
        <taxon>Streptomycetaceae</taxon>
        <taxon>Streptomyces</taxon>
    </lineage>
</organism>
<evidence type="ECO:0000256" key="2">
    <source>
        <dbReference type="SAM" id="Phobius"/>
    </source>
</evidence>
<keyword evidence="4" id="KW-1185">Reference proteome</keyword>
<feature type="transmembrane region" description="Helical" evidence="2">
    <location>
        <begin position="27"/>
        <end position="48"/>
    </location>
</feature>
<name>A0ABU2RW55_9ACTN</name>